<gene>
    <name evidence="2" type="ORF">Cvel_29279</name>
</gene>
<evidence type="ECO:0000313" key="2">
    <source>
        <dbReference type="EMBL" id="CEM45505.1"/>
    </source>
</evidence>
<feature type="compositionally biased region" description="Basic and acidic residues" evidence="1">
    <location>
        <begin position="1"/>
        <end position="19"/>
    </location>
</feature>
<feature type="compositionally biased region" description="Acidic residues" evidence="1">
    <location>
        <begin position="155"/>
        <end position="166"/>
    </location>
</feature>
<evidence type="ECO:0000256" key="1">
    <source>
        <dbReference type="SAM" id="MobiDB-lite"/>
    </source>
</evidence>
<feature type="compositionally biased region" description="Low complexity" evidence="1">
    <location>
        <begin position="67"/>
        <end position="85"/>
    </location>
</feature>
<proteinExistence type="predicted"/>
<dbReference type="VEuPathDB" id="CryptoDB:Cvel_29279"/>
<dbReference type="PhylomeDB" id="A0A0G4HMI6"/>
<accession>A0A0G4HMI6</accession>
<dbReference type="EMBL" id="CDMZ01003206">
    <property type="protein sequence ID" value="CEM45505.1"/>
    <property type="molecule type" value="Genomic_DNA"/>
</dbReference>
<organism evidence="2">
    <name type="scientific">Chromera velia CCMP2878</name>
    <dbReference type="NCBI Taxonomy" id="1169474"/>
    <lineage>
        <taxon>Eukaryota</taxon>
        <taxon>Sar</taxon>
        <taxon>Alveolata</taxon>
        <taxon>Colpodellida</taxon>
        <taxon>Chromeraceae</taxon>
        <taxon>Chromera</taxon>
    </lineage>
</organism>
<protein>
    <submittedName>
        <fullName evidence="2">Uncharacterized protein</fullName>
    </submittedName>
</protein>
<sequence length="214" mass="22978">MSENGERGRVNGEEEREPQYEEQEVAQIQNGEEEEKQSDANSDKGGAGVGIDALLAAVSSNGRRDQQQQQASSSSSSSSSAAAAAVNSTQARRPSTLLPSLVKKSNIRKKTLPAETARAAALKEGLRVSLKRKGPETRAPSPPAKEGRRETAVDVSDEEPNYDLPDDGQFSSSEPDETAPLYLTFVRQKPCPSPQEGEIPTLREPEVFSTGDVP</sequence>
<dbReference type="AlphaFoldDB" id="A0A0G4HMI6"/>
<reference evidence="2" key="1">
    <citation type="submission" date="2014-11" db="EMBL/GenBank/DDBJ databases">
        <authorList>
            <person name="Otto D Thomas"/>
            <person name="Naeem Raeece"/>
        </authorList>
    </citation>
    <scope>NUCLEOTIDE SEQUENCE</scope>
</reference>
<name>A0A0G4HMI6_9ALVE</name>
<feature type="region of interest" description="Disordered" evidence="1">
    <location>
        <begin position="1"/>
        <end position="214"/>
    </location>
</feature>